<accession>R4XEL5</accession>
<dbReference type="VEuPathDB" id="FungiDB:TAPDE_003069"/>
<name>R4XEL5_TAPDE</name>
<keyword evidence="3" id="KW-1185">Reference proteome</keyword>
<evidence type="ECO:0000313" key="2">
    <source>
        <dbReference type="EMBL" id="CCG82916.1"/>
    </source>
</evidence>
<gene>
    <name evidence="2" type="ORF">TAPDE_003069</name>
</gene>
<comment type="caution">
    <text evidence="2">The sequence shown here is derived from an EMBL/GenBank/DDBJ whole genome shotgun (WGS) entry which is preliminary data.</text>
</comment>
<dbReference type="EMBL" id="CAHR02000108">
    <property type="protein sequence ID" value="CCG82916.1"/>
    <property type="molecule type" value="Genomic_DNA"/>
</dbReference>
<proteinExistence type="predicted"/>
<reference evidence="2 3" key="1">
    <citation type="journal article" date="2013" name="MBio">
        <title>Genome sequencing of the plant pathogen Taphrina deformans, the causal agent of peach leaf curl.</title>
        <authorList>
            <person name="Cisse O.H."/>
            <person name="Almeida J.M.G.C.F."/>
            <person name="Fonseca A."/>
            <person name="Kumar A.A."/>
            <person name="Salojaervi J."/>
            <person name="Overmyer K."/>
            <person name="Hauser P.M."/>
            <person name="Pagni M."/>
        </authorList>
    </citation>
    <scope>NUCLEOTIDE SEQUENCE [LARGE SCALE GENOMIC DNA]</scope>
    <source>
        <strain evidence="3">PYCC 5710 / ATCC 11124 / CBS 356.35 / IMI 108563 / JCM 9778 / NBRC 8474</strain>
    </source>
</reference>
<protein>
    <submittedName>
        <fullName evidence="2">Uncharacterized protein</fullName>
    </submittedName>
</protein>
<evidence type="ECO:0000313" key="3">
    <source>
        <dbReference type="Proteomes" id="UP000013776"/>
    </source>
</evidence>
<sequence>MKPATPQKGRVLNIISPRKSKVTSAVNDEPETASDEPDIQDVIVAEPEDVDPEVAQRKKAQEKRRQVEHLISQNYALSTTYDGPPYSEAE</sequence>
<feature type="region of interest" description="Disordered" evidence="1">
    <location>
        <begin position="1"/>
        <end position="40"/>
    </location>
</feature>
<dbReference type="AlphaFoldDB" id="R4XEL5"/>
<evidence type="ECO:0000256" key="1">
    <source>
        <dbReference type="SAM" id="MobiDB-lite"/>
    </source>
</evidence>
<organism evidence="2 3">
    <name type="scientific">Taphrina deformans (strain PYCC 5710 / ATCC 11124 / CBS 356.35 / IMI 108563 / JCM 9778 / NBRC 8474)</name>
    <name type="common">Peach leaf curl fungus</name>
    <name type="synonym">Lalaria deformans</name>
    <dbReference type="NCBI Taxonomy" id="1097556"/>
    <lineage>
        <taxon>Eukaryota</taxon>
        <taxon>Fungi</taxon>
        <taxon>Dikarya</taxon>
        <taxon>Ascomycota</taxon>
        <taxon>Taphrinomycotina</taxon>
        <taxon>Taphrinomycetes</taxon>
        <taxon>Taphrinales</taxon>
        <taxon>Taphrinaceae</taxon>
        <taxon>Taphrina</taxon>
    </lineage>
</organism>
<feature type="compositionally biased region" description="Acidic residues" evidence="1">
    <location>
        <begin position="28"/>
        <end position="39"/>
    </location>
</feature>
<dbReference type="Proteomes" id="UP000013776">
    <property type="component" value="Unassembled WGS sequence"/>
</dbReference>